<keyword evidence="1" id="KW-0175">Coiled coil</keyword>
<dbReference type="EMBL" id="BAABHK010000025">
    <property type="protein sequence ID" value="GAA4638983.1"/>
    <property type="molecule type" value="Genomic_DNA"/>
</dbReference>
<organism evidence="2 3">
    <name type="scientific">Actinoallomurus vinaceus</name>
    <dbReference type="NCBI Taxonomy" id="1080074"/>
    <lineage>
        <taxon>Bacteria</taxon>
        <taxon>Bacillati</taxon>
        <taxon>Actinomycetota</taxon>
        <taxon>Actinomycetes</taxon>
        <taxon>Streptosporangiales</taxon>
        <taxon>Thermomonosporaceae</taxon>
        <taxon>Actinoallomurus</taxon>
    </lineage>
</organism>
<keyword evidence="3" id="KW-1185">Reference proteome</keyword>
<proteinExistence type="predicted"/>
<comment type="caution">
    <text evidence="2">The sequence shown here is derived from an EMBL/GenBank/DDBJ whole genome shotgun (WGS) entry which is preliminary data.</text>
</comment>
<sequence>MTRSPRDREAERTAIRAAADRLLAGTPLRSASGKLTVSELITESGIRRDVIYADHKDLVEEFQARVKARRNVPTAMQDLAEQNTTLKTELAAARKELDAERCASATLRKVIAELSLELQQTTDELAAASGVSRIPRTGRRH</sequence>
<dbReference type="RefSeq" id="WP_345442526.1">
    <property type="nucleotide sequence ID" value="NZ_BAABHK010000025.1"/>
</dbReference>
<gene>
    <name evidence="2" type="ORF">GCM10023196_098820</name>
</gene>
<protein>
    <recommendedName>
        <fullName evidence="4">TetR family transcriptional regulator</fullName>
    </recommendedName>
</protein>
<reference evidence="3" key="1">
    <citation type="journal article" date="2019" name="Int. J. Syst. Evol. Microbiol.">
        <title>The Global Catalogue of Microorganisms (GCM) 10K type strain sequencing project: providing services to taxonomists for standard genome sequencing and annotation.</title>
        <authorList>
            <consortium name="The Broad Institute Genomics Platform"/>
            <consortium name="The Broad Institute Genome Sequencing Center for Infectious Disease"/>
            <person name="Wu L."/>
            <person name="Ma J."/>
        </authorList>
    </citation>
    <scope>NUCLEOTIDE SEQUENCE [LARGE SCALE GENOMIC DNA]</scope>
    <source>
        <strain evidence="3">JCM 17939</strain>
    </source>
</reference>
<evidence type="ECO:0000313" key="3">
    <source>
        <dbReference type="Proteomes" id="UP001501442"/>
    </source>
</evidence>
<dbReference type="Proteomes" id="UP001501442">
    <property type="component" value="Unassembled WGS sequence"/>
</dbReference>
<name>A0ABP8UUR3_9ACTN</name>
<evidence type="ECO:0000256" key="1">
    <source>
        <dbReference type="SAM" id="Coils"/>
    </source>
</evidence>
<evidence type="ECO:0000313" key="2">
    <source>
        <dbReference type="EMBL" id="GAA4638983.1"/>
    </source>
</evidence>
<evidence type="ECO:0008006" key="4">
    <source>
        <dbReference type="Google" id="ProtNLM"/>
    </source>
</evidence>
<accession>A0ABP8UUR3</accession>
<feature type="coiled-coil region" evidence="1">
    <location>
        <begin position="76"/>
        <end position="131"/>
    </location>
</feature>